<dbReference type="FunFam" id="3.40.50.720:FF:000084">
    <property type="entry name" value="Short-chain dehydrogenase reductase"/>
    <property type="match status" value="1"/>
</dbReference>
<dbReference type="OrthoDB" id="9803333at2"/>
<dbReference type="Gene3D" id="3.40.50.720">
    <property type="entry name" value="NAD(P)-binding Rossmann-like Domain"/>
    <property type="match status" value="1"/>
</dbReference>
<evidence type="ECO:0000313" key="5">
    <source>
        <dbReference type="EMBL" id="SFM61412.1"/>
    </source>
</evidence>
<sequence>MAAHHDKPADTLEQAPDLAPNRAPIRAPRAAARQLDFEHDIDLDLAINAAADLRIALGAASAAKQSGKLAGKVALVTGGSSGIGLASALLFQNEGARIAITGRDPAGLAMAGSVLDGQALVMRSDAGQVDEIAAAMAQVKQRYGHLDVLFINAGIASPAPIEQVTEASFDAQLAVNLKGVFFTIQQALPLLRPGASVIVTTSITNQLGSPNFSVYGAAKAGLRSLVKSLALELIGRGIRVNAISPGPIATPMFDRLGLPDALATAKKQAIADKSPSRRFGSAEEVAKAALFLASADSSYMVGEEIVVDGGMSLL</sequence>
<keyword evidence="2" id="KW-0560">Oxidoreductase</keyword>
<evidence type="ECO:0000259" key="4">
    <source>
        <dbReference type="SMART" id="SM00822"/>
    </source>
</evidence>
<organism evidence="5 6">
    <name type="scientific">Rugamonas rubra</name>
    <dbReference type="NCBI Taxonomy" id="758825"/>
    <lineage>
        <taxon>Bacteria</taxon>
        <taxon>Pseudomonadati</taxon>
        <taxon>Pseudomonadota</taxon>
        <taxon>Betaproteobacteria</taxon>
        <taxon>Burkholderiales</taxon>
        <taxon>Oxalobacteraceae</taxon>
        <taxon>Telluria group</taxon>
        <taxon>Rugamonas</taxon>
    </lineage>
</organism>
<feature type="compositionally biased region" description="Basic and acidic residues" evidence="3">
    <location>
        <begin position="1"/>
        <end position="10"/>
    </location>
</feature>
<dbReference type="PRINTS" id="PR00080">
    <property type="entry name" value="SDRFAMILY"/>
</dbReference>
<dbReference type="SUPFAM" id="SSF51735">
    <property type="entry name" value="NAD(P)-binding Rossmann-fold domains"/>
    <property type="match status" value="1"/>
</dbReference>
<comment type="similarity">
    <text evidence="1">Belongs to the short-chain dehydrogenases/reductases (SDR) family.</text>
</comment>
<dbReference type="CDD" id="cd05233">
    <property type="entry name" value="SDR_c"/>
    <property type="match status" value="1"/>
</dbReference>
<evidence type="ECO:0000256" key="3">
    <source>
        <dbReference type="SAM" id="MobiDB-lite"/>
    </source>
</evidence>
<dbReference type="PROSITE" id="PS00061">
    <property type="entry name" value="ADH_SHORT"/>
    <property type="match status" value="1"/>
</dbReference>
<feature type="region of interest" description="Disordered" evidence="3">
    <location>
        <begin position="1"/>
        <end position="22"/>
    </location>
</feature>
<reference evidence="5 6" key="1">
    <citation type="submission" date="2016-10" db="EMBL/GenBank/DDBJ databases">
        <authorList>
            <person name="de Groot N.N."/>
        </authorList>
    </citation>
    <scope>NUCLEOTIDE SEQUENCE [LARGE SCALE GENOMIC DNA]</scope>
    <source>
        <strain evidence="5 6">ATCC 43154</strain>
    </source>
</reference>
<proteinExistence type="inferred from homology"/>
<dbReference type="AlphaFoldDB" id="A0A1I4SAA8"/>
<dbReference type="PRINTS" id="PR00081">
    <property type="entry name" value="GDHRDH"/>
</dbReference>
<protein>
    <submittedName>
        <fullName evidence="5">NAD(P)-dependent dehydrogenase, short-chain alcohol dehydrogenase family</fullName>
    </submittedName>
</protein>
<dbReference type="STRING" id="758825.SAMN02982985_04707"/>
<dbReference type="PANTHER" id="PTHR43669">
    <property type="entry name" value="5-KETO-D-GLUCONATE 5-REDUCTASE"/>
    <property type="match status" value="1"/>
</dbReference>
<dbReference type="SMART" id="SM00822">
    <property type="entry name" value="PKS_KR"/>
    <property type="match status" value="1"/>
</dbReference>
<dbReference type="InterPro" id="IPR002347">
    <property type="entry name" value="SDR_fam"/>
</dbReference>
<dbReference type="Proteomes" id="UP000199470">
    <property type="component" value="Unassembled WGS sequence"/>
</dbReference>
<feature type="domain" description="Ketoreductase" evidence="4">
    <location>
        <begin position="72"/>
        <end position="246"/>
    </location>
</feature>
<dbReference type="InterPro" id="IPR020904">
    <property type="entry name" value="Sc_DH/Rdtase_CS"/>
</dbReference>
<dbReference type="InterPro" id="IPR057326">
    <property type="entry name" value="KR_dom"/>
</dbReference>
<dbReference type="GO" id="GO:0016491">
    <property type="term" value="F:oxidoreductase activity"/>
    <property type="evidence" value="ECO:0007669"/>
    <property type="project" value="UniProtKB-KW"/>
</dbReference>
<evidence type="ECO:0000313" key="6">
    <source>
        <dbReference type="Proteomes" id="UP000199470"/>
    </source>
</evidence>
<accession>A0A1I4SAA8</accession>
<dbReference type="Pfam" id="PF13561">
    <property type="entry name" value="adh_short_C2"/>
    <property type="match status" value="1"/>
</dbReference>
<dbReference type="RefSeq" id="WP_093390139.1">
    <property type="nucleotide sequence ID" value="NZ_FOTW01000025.1"/>
</dbReference>
<evidence type="ECO:0000256" key="2">
    <source>
        <dbReference type="ARBA" id="ARBA00023002"/>
    </source>
</evidence>
<name>A0A1I4SAA8_9BURK</name>
<gene>
    <name evidence="5" type="ORF">SAMN02982985_04707</name>
</gene>
<dbReference type="EMBL" id="FOTW01000025">
    <property type="protein sequence ID" value="SFM61412.1"/>
    <property type="molecule type" value="Genomic_DNA"/>
</dbReference>
<evidence type="ECO:0000256" key="1">
    <source>
        <dbReference type="ARBA" id="ARBA00006484"/>
    </source>
</evidence>
<dbReference type="InterPro" id="IPR036291">
    <property type="entry name" value="NAD(P)-bd_dom_sf"/>
</dbReference>
<dbReference type="PANTHER" id="PTHR43669:SF3">
    <property type="entry name" value="ALCOHOL DEHYDROGENASE, PUTATIVE (AFU_ORTHOLOGUE AFUA_3G03445)-RELATED"/>
    <property type="match status" value="1"/>
</dbReference>
<keyword evidence="6" id="KW-1185">Reference proteome</keyword>